<gene>
    <name evidence="7" type="ORF">BN2458_PEG0984</name>
    <name evidence="8" type="ORF">LS75_008710</name>
</gene>
<reference evidence="10" key="2">
    <citation type="submission" date="2015-11" db="EMBL/GenBank/DDBJ databases">
        <authorList>
            <person name="Anvar S.Y."/>
        </authorList>
    </citation>
    <scope>NUCLEOTIDE SEQUENCE [LARGE SCALE GENOMIC DNA]</scope>
</reference>
<name>A0A0S4PUC9_9HELI</name>
<dbReference type="SUPFAM" id="SSF161098">
    <property type="entry name" value="MetI-like"/>
    <property type="match status" value="1"/>
</dbReference>
<dbReference type="Gene3D" id="1.10.3720.10">
    <property type="entry name" value="MetI-like"/>
    <property type="match status" value="1"/>
</dbReference>
<dbReference type="PANTHER" id="PTHR30325">
    <property type="entry name" value="MEMBRANE COMPONENT OF ABC TRANSPORTER"/>
    <property type="match status" value="1"/>
</dbReference>
<dbReference type="STRING" id="76936.BN2458_PEG0984"/>
<keyword evidence="2 5" id="KW-0812">Transmembrane</keyword>
<dbReference type="GO" id="GO:0042884">
    <property type="term" value="P:microcin transport"/>
    <property type="evidence" value="ECO:0007669"/>
    <property type="project" value="TreeGrafter"/>
</dbReference>
<dbReference type="Proteomes" id="UP000064525">
    <property type="component" value="Chromosome I"/>
</dbReference>
<keyword evidence="9" id="KW-1185">Reference proteome</keyword>
<evidence type="ECO:0000313" key="8">
    <source>
        <dbReference type="EMBL" id="TLD77948.1"/>
    </source>
</evidence>
<dbReference type="EMBL" id="LN907858">
    <property type="protein sequence ID" value="CUU39869.1"/>
    <property type="molecule type" value="Genomic_DNA"/>
</dbReference>
<feature type="transmembrane region" description="Helical" evidence="5">
    <location>
        <begin position="26"/>
        <end position="47"/>
    </location>
</feature>
<feature type="transmembrane region" description="Helical" evidence="5">
    <location>
        <begin position="208"/>
        <end position="227"/>
    </location>
</feature>
<evidence type="ECO:0000259" key="6">
    <source>
        <dbReference type="PROSITE" id="PS50928"/>
    </source>
</evidence>
<dbReference type="OrthoDB" id="9783218at2"/>
<feature type="domain" description="ABC transmembrane type-1" evidence="6">
    <location>
        <begin position="145"/>
        <end position="337"/>
    </location>
</feature>
<comment type="similarity">
    <text evidence="5">Belongs to the binding-protein-dependent transport system permease family.</text>
</comment>
<evidence type="ECO:0000256" key="2">
    <source>
        <dbReference type="ARBA" id="ARBA00022692"/>
    </source>
</evidence>
<dbReference type="Pfam" id="PF00528">
    <property type="entry name" value="BPD_transp_1"/>
    <property type="match status" value="1"/>
</dbReference>
<evidence type="ECO:0000256" key="5">
    <source>
        <dbReference type="RuleBase" id="RU363032"/>
    </source>
</evidence>
<reference evidence="8 9" key="1">
    <citation type="journal article" date="2014" name="Genome Announc.">
        <title>Draft genome sequences of eight enterohepatic helicobacter species isolated from both laboratory and wild rodents.</title>
        <authorList>
            <person name="Sheh A."/>
            <person name="Shen Z."/>
            <person name="Fox J.G."/>
        </authorList>
    </citation>
    <scope>NUCLEOTIDE SEQUENCE [LARGE SCALE GENOMIC DNA]</scope>
    <source>
        <strain evidence="8 9">MIT 98-6810</strain>
    </source>
</reference>
<reference evidence="7" key="3">
    <citation type="submission" date="2015-11" db="EMBL/GenBank/DDBJ databases">
        <authorList>
            <person name="Zhang Y."/>
            <person name="Guo Z."/>
        </authorList>
    </citation>
    <scope>NUCLEOTIDE SEQUENCE</scope>
    <source>
        <strain evidence="7">1</strain>
    </source>
</reference>
<evidence type="ECO:0000256" key="1">
    <source>
        <dbReference type="ARBA" id="ARBA00004651"/>
    </source>
</evidence>
<keyword evidence="4 5" id="KW-0472">Membrane</keyword>
<feature type="transmembrane region" description="Helical" evidence="5">
    <location>
        <begin position="184"/>
        <end position="202"/>
    </location>
</feature>
<protein>
    <submittedName>
        <fullName evidence="8">ABC transporter permease</fullName>
    </submittedName>
    <submittedName>
        <fullName evidence="7">Oligopeptide transport system permease protein OppC (TC 3.A.1.5.1)</fullName>
    </submittedName>
</protein>
<dbReference type="AlphaFoldDB" id="A0A0S4PUC9"/>
<dbReference type="CDD" id="cd06261">
    <property type="entry name" value="TM_PBP2"/>
    <property type="match status" value="1"/>
</dbReference>
<organism evidence="7 10">
    <name type="scientific">Helicobacter typhlonius</name>
    <dbReference type="NCBI Taxonomy" id="76936"/>
    <lineage>
        <taxon>Bacteria</taxon>
        <taxon>Pseudomonadati</taxon>
        <taxon>Campylobacterota</taxon>
        <taxon>Epsilonproteobacteria</taxon>
        <taxon>Campylobacterales</taxon>
        <taxon>Helicobacteraceae</taxon>
        <taxon>Helicobacter</taxon>
    </lineage>
</organism>
<evidence type="ECO:0000313" key="9">
    <source>
        <dbReference type="Proteomes" id="UP000029925"/>
    </source>
</evidence>
<dbReference type="PATRIC" id="fig|76936.10.peg.961"/>
<accession>A0A0S4PUC9</accession>
<evidence type="ECO:0000256" key="3">
    <source>
        <dbReference type="ARBA" id="ARBA00022989"/>
    </source>
</evidence>
<dbReference type="EMBL" id="JRPF02000013">
    <property type="protein sequence ID" value="TLD77948.1"/>
    <property type="molecule type" value="Genomic_DNA"/>
</dbReference>
<sequence>MPKVVQDSHISIARMRWHIFRQNKRAFYSLILFCIFFILSFGAEFIANDKPLFIYKDSQMYFPVFVDYPESTFGGDFETSCDYLDSYVRDELLKDAFVLRAPIPYSYDSIVMDLNAQAPTGPDSKHWLGTDDKARDVAARLIYGYRISIMFALILSVCSVVIGVCAGAMQGYYGGMVDLVGQRLIEIFNAVPILFVIIIISSMFEASFGWILCVVLAFSWMILVNLVRAEFLKARNLEYVRAAKAMNVSDMRIMFVHILPNAMSATLTFAPFIMAGSIVTLSSLDFLGFGMPVGSASLGELLAQGKNNLSAPHLGITAFFALCVLLSILVFIGEGLRDSFDPHIKLHRDSINLANITQPISADFIESTNATSADSAGNCVNTESIKANYARD</sequence>
<dbReference type="PROSITE" id="PS50928">
    <property type="entry name" value="ABC_TM1"/>
    <property type="match status" value="1"/>
</dbReference>
<dbReference type="KEGG" id="hty:BN2458_PEG0984"/>
<dbReference type="InterPro" id="IPR025966">
    <property type="entry name" value="OppC_N"/>
</dbReference>
<dbReference type="GO" id="GO:0005886">
    <property type="term" value="C:plasma membrane"/>
    <property type="evidence" value="ECO:0007669"/>
    <property type="project" value="UniProtKB-SubCell"/>
</dbReference>
<dbReference type="Proteomes" id="UP000029925">
    <property type="component" value="Unassembled WGS sequence"/>
</dbReference>
<dbReference type="Pfam" id="PF12911">
    <property type="entry name" value="OppC_N"/>
    <property type="match status" value="1"/>
</dbReference>
<dbReference type="InterPro" id="IPR000515">
    <property type="entry name" value="MetI-like"/>
</dbReference>
<evidence type="ECO:0000256" key="4">
    <source>
        <dbReference type="ARBA" id="ARBA00023136"/>
    </source>
</evidence>
<keyword evidence="5" id="KW-0813">Transport</keyword>
<keyword evidence="3 5" id="KW-1133">Transmembrane helix</keyword>
<proteinExistence type="inferred from homology"/>
<evidence type="ECO:0000313" key="10">
    <source>
        <dbReference type="Proteomes" id="UP000064525"/>
    </source>
</evidence>
<dbReference type="InterPro" id="IPR035906">
    <property type="entry name" value="MetI-like_sf"/>
</dbReference>
<dbReference type="PANTHER" id="PTHR30325:SF0">
    <property type="entry name" value="INNER MEMBRANE ABC TRANSPORTER PERMEASE PROTEIN YEJE"/>
    <property type="match status" value="1"/>
</dbReference>
<evidence type="ECO:0000313" key="7">
    <source>
        <dbReference type="EMBL" id="CUU39869.1"/>
    </source>
</evidence>
<comment type="subcellular location">
    <subcellularLocation>
        <location evidence="1 5">Cell membrane</location>
        <topology evidence="1 5">Multi-pass membrane protein</topology>
    </subcellularLocation>
</comment>
<feature type="transmembrane region" description="Helical" evidence="5">
    <location>
        <begin position="149"/>
        <end position="172"/>
    </location>
</feature>
<dbReference type="GO" id="GO:0055085">
    <property type="term" value="P:transmembrane transport"/>
    <property type="evidence" value="ECO:0007669"/>
    <property type="project" value="InterPro"/>
</dbReference>
<feature type="transmembrane region" description="Helical" evidence="5">
    <location>
        <begin position="311"/>
        <end position="332"/>
    </location>
</feature>